<evidence type="ECO:0000313" key="1">
    <source>
        <dbReference type="EMBL" id="VDP73891.1"/>
    </source>
</evidence>
<proteinExistence type="predicted"/>
<dbReference type="Gene3D" id="1.20.5.930">
    <property type="entry name" value="Bicelle-embedded integrin alpha(iib) transmembrane segment"/>
    <property type="match status" value="1"/>
</dbReference>
<dbReference type="EMBL" id="UZAL01038530">
    <property type="protein sequence ID" value="VDP73891.1"/>
    <property type="molecule type" value="Genomic_DNA"/>
</dbReference>
<gene>
    <name evidence="1" type="ORF">SMTD_LOCUS17324</name>
</gene>
<evidence type="ECO:0000313" key="2">
    <source>
        <dbReference type="Proteomes" id="UP000269396"/>
    </source>
</evidence>
<organism evidence="1 2">
    <name type="scientific">Schistosoma mattheei</name>
    <dbReference type="NCBI Taxonomy" id="31246"/>
    <lineage>
        <taxon>Eukaryota</taxon>
        <taxon>Metazoa</taxon>
        <taxon>Spiralia</taxon>
        <taxon>Lophotrochozoa</taxon>
        <taxon>Platyhelminthes</taxon>
        <taxon>Trematoda</taxon>
        <taxon>Digenea</taxon>
        <taxon>Strigeidida</taxon>
        <taxon>Schistosomatoidea</taxon>
        <taxon>Schistosomatidae</taxon>
        <taxon>Schistosoma</taxon>
    </lineage>
</organism>
<keyword evidence="2" id="KW-1185">Reference proteome</keyword>
<name>A0A183PSI8_9TREM</name>
<sequence length="106" mass="12258">MMMMMMFQLLVTIISVNQGDIPKGVQPANEPVGHFYLSQTFFFPQIRPKLIHQLPIWPIIVGIVLGVLFLYLLIILLYLLGFFRRQEEEAGEDGDDEKEEEEETTS</sequence>
<dbReference type="STRING" id="31246.A0A183PSI8"/>
<dbReference type="Proteomes" id="UP000269396">
    <property type="component" value="Unassembled WGS sequence"/>
</dbReference>
<reference evidence="1 2" key="1">
    <citation type="submission" date="2018-11" db="EMBL/GenBank/DDBJ databases">
        <authorList>
            <consortium name="Pathogen Informatics"/>
        </authorList>
    </citation>
    <scope>NUCLEOTIDE SEQUENCE [LARGE SCALE GENOMIC DNA]</scope>
    <source>
        <strain>Denwood</strain>
        <strain evidence="2">Zambia</strain>
    </source>
</reference>
<accession>A0A183PSI8</accession>
<dbReference type="AlphaFoldDB" id="A0A183PSI8"/>
<protein>
    <submittedName>
        <fullName evidence="1">Uncharacterized protein</fullName>
    </submittedName>
</protein>